<proteinExistence type="predicted"/>
<dbReference type="Proteomes" id="UP000827092">
    <property type="component" value="Unassembled WGS sequence"/>
</dbReference>
<comment type="caution">
    <text evidence="1">The sequence shown here is derived from an EMBL/GenBank/DDBJ whole genome shotgun (WGS) entry which is preliminary data.</text>
</comment>
<evidence type="ECO:0000313" key="2">
    <source>
        <dbReference type="Proteomes" id="UP000827092"/>
    </source>
</evidence>
<organism evidence="1 2">
    <name type="scientific">Oedothorax gibbosus</name>
    <dbReference type="NCBI Taxonomy" id="931172"/>
    <lineage>
        <taxon>Eukaryota</taxon>
        <taxon>Metazoa</taxon>
        <taxon>Ecdysozoa</taxon>
        <taxon>Arthropoda</taxon>
        <taxon>Chelicerata</taxon>
        <taxon>Arachnida</taxon>
        <taxon>Araneae</taxon>
        <taxon>Araneomorphae</taxon>
        <taxon>Entelegynae</taxon>
        <taxon>Araneoidea</taxon>
        <taxon>Linyphiidae</taxon>
        <taxon>Erigoninae</taxon>
        <taxon>Oedothorax</taxon>
    </lineage>
</organism>
<gene>
    <name evidence="1" type="ORF">JTE90_009273</name>
</gene>
<accession>A0AAV6V3I1</accession>
<dbReference type="AlphaFoldDB" id="A0AAV6V3I1"/>
<name>A0AAV6V3I1_9ARAC</name>
<evidence type="ECO:0000313" key="1">
    <source>
        <dbReference type="EMBL" id="KAG8190436.1"/>
    </source>
</evidence>
<reference evidence="1 2" key="1">
    <citation type="journal article" date="2022" name="Nat. Ecol. Evol.">
        <title>A masculinizing supergene underlies an exaggerated male reproductive morph in a spider.</title>
        <authorList>
            <person name="Hendrickx F."/>
            <person name="De Corte Z."/>
            <person name="Sonet G."/>
            <person name="Van Belleghem S.M."/>
            <person name="Kostlbacher S."/>
            <person name="Vangestel C."/>
        </authorList>
    </citation>
    <scope>NUCLEOTIDE SEQUENCE [LARGE SCALE GENOMIC DNA]</scope>
    <source>
        <strain evidence="1">W744_W776</strain>
    </source>
</reference>
<dbReference type="EMBL" id="JAFNEN010000184">
    <property type="protein sequence ID" value="KAG8190436.1"/>
    <property type="molecule type" value="Genomic_DNA"/>
</dbReference>
<protein>
    <submittedName>
        <fullName evidence="1">Uncharacterized protein</fullName>
    </submittedName>
</protein>
<sequence length="66" mass="7572">MSSITGYTLHVQLYFSFIFRLFRYLERNTRGLEDKFAGVRSFGSRLSQIATAKFNVIDATEVKGTD</sequence>
<keyword evidence="2" id="KW-1185">Reference proteome</keyword>